<organism evidence="1 2">
    <name type="scientific">Ideonella aquatica</name>
    <dbReference type="NCBI Taxonomy" id="2824119"/>
    <lineage>
        <taxon>Bacteria</taxon>
        <taxon>Pseudomonadati</taxon>
        <taxon>Pseudomonadota</taxon>
        <taxon>Betaproteobacteria</taxon>
        <taxon>Burkholderiales</taxon>
        <taxon>Sphaerotilaceae</taxon>
        <taxon>Ideonella</taxon>
    </lineage>
</organism>
<accession>A0A941BII5</accession>
<evidence type="ECO:0000313" key="2">
    <source>
        <dbReference type="Proteomes" id="UP000678374"/>
    </source>
</evidence>
<comment type="caution">
    <text evidence="1">The sequence shown here is derived from an EMBL/GenBank/DDBJ whole genome shotgun (WGS) entry which is preliminary data.</text>
</comment>
<protein>
    <submittedName>
        <fullName evidence="1">Uncharacterized protein</fullName>
    </submittedName>
</protein>
<keyword evidence="2" id="KW-1185">Reference proteome</keyword>
<name>A0A941BII5_9BURK</name>
<dbReference type="Proteomes" id="UP000678374">
    <property type="component" value="Unassembled WGS sequence"/>
</dbReference>
<dbReference type="AlphaFoldDB" id="A0A941BII5"/>
<proteinExistence type="predicted"/>
<gene>
    <name evidence="1" type="ORF">KAK06_23920</name>
</gene>
<dbReference type="EMBL" id="JAGQDE010000052">
    <property type="protein sequence ID" value="MBQ0962006.1"/>
    <property type="molecule type" value="Genomic_DNA"/>
</dbReference>
<evidence type="ECO:0000313" key="1">
    <source>
        <dbReference type="EMBL" id="MBQ0962006.1"/>
    </source>
</evidence>
<dbReference type="RefSeq" id="WP_210804686.1">
    <property type="nucleotide sequence ID" value="NZ_JAGQDE010000052.1"/>
</dbReference>
<reference evidence="1" key="1">
    <citation type="submission" date="2021-04" db="EMBL/GenBank/DDBJ databases">
        <title>The genome sequence of Ideonella sp. 4Y11.</title>
        <authorList>
            <person name="Liu Y."/>
        </authorList>
    </citation>
    <scope>NUCLEOTIDE SEQUENCE</scope>
    <source>
        <strain evidence="1">4Y11</strain>
    </source>
</reference>
<sequence>MSSPLYSLNRLAAIYATAYDYEEPTLAFEAAIGQGRLLFMMFFSDEDNRRRAQHLSQTRDWSIA</sequence>